<evidence type="ECO:0000313" key="3">
    <source>
        <dbReference type="Proteomes" id="UP001163105"/>
    </source>
</evidence>
<evidence type="ECO:0000313" key="2">
    <source>
        <dbReference type="EMBL" id="KAJ6439579.1"/>
    </source>
</evidence>
<name>A0AB34FLJ6_9HYPO</name>
<dbReference type="EMBL" id="JAQHRD010000006">
    <property type="protein sequence ID" value="KAJ6439579.1"/>
    <property type="molecule type" value="Genomic_DNA"/>
</dbReference>
<comment type="caution">
    <text evidence="2">The sequence shown here is derived from an EMBL/GenBank/DDBJ whole genome shotgun (WGS) entry which is preliminary data.</text>
</comment>
<organism evidence="2 3">
    <name type="scientific">Purpureocillium lavendulum</name>
    <dbReference type="NCBI Taxonomy" id="1247861"/>
    <lineage>
        <taxon>Eukaryota</taxon>
        <taxon>Fungi</taxon>
        <taxon>Dikarya</taxon>
        <taxon>Ascomycota</taxon>
        <taxon>Pezizomycotina</taxon>
        <taxon>Sordariomycetes</taxon>
        <taxon>Hypocreomycetidae</taxon>
        <taxon>Hypocreales</taxon>
        <taxon>Ophiocordycipitaceae</taxon>
        <taxon>Purpureocillium</taxon>
    </lineage>
</organism>
<sequence>MFATAAVVDAVRKEDRRRDLDRQLEEARQDLSDLRDRGASEAPKSAFQPTDLTIEQMDALWRSLKNIYNNRPYMKEIDKPATISASEMVSTLQSEYYGCPTEASMRAARRTDYERLEQAIMAEESDKGIVSRESRNKLHLFNESSSIEHLVRQLLRRAEILDKGSSPSPSFDEARQLAEKGCANFTFRSIDPGRAKKNTSLLNRRLRSLMDAPQLGVKERIGRICYNLLVSAHPPDMHTYNTLIVAFDKAGYHAFADALVNSFFHERLLRPTPSTFVAILNHYKATNNHGKFLRALACLTGADSKTGAKIGRRHVGDIENSPVLRKWAADTRLRTRTGDWVWDHVPLSRPLVEEVITGLLQFRLFDQAASFFVTCMRTGVAVSTSVVKQILDELIAALDWRAALRVIRGFSNATQQWKAILLTGDDATNVYLVRRIYSLLDLCGLHDAAAPQSKDLLANLNLSGNKLSHFFKTLEESCSELPPRAGSAVDDRLVARSASRLLQIESLWKEYVFVRKTTASIESKLLYPEFGLDFRAAMALHIGSTAIDRSKPLVQEVAAALADGSWSSEQKADALDECRRFEQLSLEESEQRDESIVDGLMGDATHRMYARGTASGKKVGSVAQRRREATNGLAMRHGPKNLLAWPAVSRREACYADGHQWAVGV</sequence>
<keyword evidence="3" id="KW-1185">Reference proteome</keyword>
<protein>
    <submittedName>
        <fullName evidence="2">Pentatricopeptide repeat domain-containing protein</fullName>
    </submittedName>
</protein>
<proteinExistence type="predicted"/>
<evidence type="ECO:0000256" key="1">
    <source>
        <dbReference type="SAM" id="Coils"/>
    </source>
</evidence>
<reference evidence="2" key="1">
    <citation type="submission" date="2023-01" db="EMBL/GenBank/DDBJ databases">
        <title>The growth and conidiation of Purpureocillium lavendulum are regulated by nitrogen source and histone H3K14 acetylation.</title>
        <authorList>
            <person name="Tang P."/>
            <person name="Han J."/>
            <person name="Zhang C."/>
            <person name="Tang P."/>
            <person name="Qi F."/>
            <person name="Zhang K."/>
            <person name="Liang L."/>
        </authorList>
    </citation>
    <scope>NUCLEOTIDE SEQUENCE</scope>
    <source>
        <strain evidence="2">YMF1.00683</strain>
    </source>
</reference>
<gene>
    <name evidence="2" type="ORF">O9K51_07467</name>
</gene>
<accession>A0AB34FLJ6</accession>
<dbReference type="AlphaFoldDB" id="A0AB34FLJ6"/>
<keyword evidence="1" id="KW-0175">Coiled coil</keyword>
<dbReference type="Proteomes" id="UP001163105">
    <property type="component" value="Unassembled WGS sequence"/>
</dbReference>
<feature type="coiled-coil region" evidence="1">
    <location>
        <begin position="10"/>
        <end position="37"/>
    </location>
</feature>